<dbReference type="PROSITE" id="PS50878">
    <property type="entry name" value="RT_POL"/>
    <property type="match status" value="1"/>
</dbReference>
<organism evidence="3 4">
    <name type="scientific">Eucalyptus globulus</name>
    <name type="common">Tasmanian blue gum</name>
    <dbReference type="NCBI Taxonomy" id="34317"/>
    <lineage>
        <taxon>Eukaryota</taxon>
        <taxon>Viridiplantae</taxon>
        <taxon>Streptophyta</taxon>
        <taxon>Embryophyta</taxon>
        <taxon>Tracheophyta</taxon>
        <taxon>Spermatophyta</taxon>
        <taxon>Magnoliopsida</taxon>
        <taxon>eudicotyledons</taxon>
        <taxon>Gunneridae</taxon>
        <taxon>Pentapetalae</taxon>
        <taxon>rosids</taxon>
        <taxon>malvids</taxon>
        <taxon>Myrtales</taxon>
        <taxon>Myrtaceae</taxon>
        <taxon>Myrtoideae</taxon>
        <taxon>Eucalypteae</taxon>
        <taxon>Eucalyptus</taxon>
    </lineage>
</organism>
<dbReference type="Pfam" id="PF00078">
    <property type="entry name" value="RVT_1"/>
    <property type="match status" value="1"/>
</dbReference>
<protein>
    <recommendedName>
        <fullName evidence="2">Reverse transcriptase domain-containing protein</fullName>
    </recommendedName>
</protein>
<dbReference type="Pfam" id="PF03372">
    <property type="entry name" value="Exo_endo_phos"/>
    <property type="match status" value="1"/>
</dbReference>
<dbReference type="EMBL" id="JBJKBG010000011">
    <property type="protein sequence ID" value="KAL3716688.1"/>
    <property type="molecule type" value="Genomic_DNA"/>
</dbReference>
<dbReference type="PANTHER" id="PTHR46890:SF48">
    <property type="entry name" value="RNA-DIRECTED DNA POLYMERASE"/>
    <property type="match status" value="1"/>
</dbReference>
<dbReference type="Pfam" id="PF14111">
    <property type="entry name" value="DUF4283"/>
    <property type="match status" value="1"/>
</dbReference>
<dbReference type="CDD" id="cd01650">
    <property type="entry name" value="RT_nLTR_like"/>
    <property type="match status" value="1"/>
</dbReference>
<dbReference type="InterPro" id="IPR005135">
    <property type="entry name" value="Endo/exonuclease/phosphatase"/>
</dbReference>
<evidence type="ECO:0000259" key="2">
    <source>
        <dbReference type="PROSITE" id="PS50878"/>
    </source>
</evidence>
<feature type="non-terminal residue" evidence="3">
    <location>
        <position position="1001"/>
    </location>
</feature>
<feature type="domain" description="Reverse transcriptase" evidence="2">
    <location>
        <begin position="814"/>
        <end position="1001"/>
    </location>
</feature>
<gene>
    <name evidence="3" type="ORF">ACJRO7_008301</name>
</gene>
<dbReference type="Proteomes" id="UP001634007">
    <property type="component" value="Unassembled WGS sequence"/>
</dbReference>
<evidence type="ECO:0000313" key="3">
    <source>
        <dbReference type="EMBL" id="KAL3716688.1"/>
    </source>
</evidence>
<accession>A0ABD3IRE6</accession>
<sequence>RPNVLNRDRSKATQARSWANVAGLSAEGYELDFAPPISVGRKSVVRLSDNAKFAGDPKWNCCLVGYYVGKNVPFKITEMALKQAWGSHLAEVLANDDGFYFFIVPDAEFRKKILDRGHVTVARVPLVLKQWHHTMELKKDLQSLVPVWIRLKNIPFAYWSAPGISEIASAVGRPLYMDPLTEKMKRLSFARVCVEISAKLERCEEVEVWVDDKSFSVSVLYEWRPNSCAKCFAFGHNCLAKEELKQPLATDAVKPSTANADPLISSASEDGWKQVTNRKKNQNIGQKEKGEVAPPISALKAKVIEDPSSQNASEDLRTQKQGIETDSMALVVSNQNDAAAALSSRKNRRMMHVRGLGDPVKQAKVRNFVRSNNLCCVGIIETKISSVASISVASTLLPGWSWVNNYSHSHKGRIWVGWNPRDVDFLVNAVSVQAIHGRLLWLVSGKILFLSVVYAEHRFISRRPLWEDLIQTSGTLSSVPWIVVGDFNAIRDPSDRVGGTNAWIPAFDEFRDCLVQAGLDDLRFTGFRYTWSTSSGINRKQRKIDRVLVNGCWNSVFSFSKAAFLPPGISDHTPMVIKVMPTPRSSKPFKFFNFWMSHPEFSRMVTELRLLKCKLKQINKESFSDLSMRTAEARRALQATQDAMQANPLSSSLANTEKQQLQAFAELRLQEESFYRQKSRVRWLKDGDLNTRFFHQMVNKHHLQNKIISVTSGDTTTLDPSEVQKVFVDHFQNLLAASPTSGCLVKEEIQAVLNHLLVEEQVRFLSSPISDDEIRNTLFSLATGKAPGPDGFNVEFFKRSWDIVGASVIMAVKDFFVTGELLKQINTTIIALVPKIPNASTVHDFRLIACCNTIYKCITKLIANRLARVLPSIVSLPQNAFVKGRHISDYILLAQELFSGFHHDPYRAKCVIKVDFTKAYDTVSWEFIEVCLQAFGFPQIFVDRIMICIRSPKFSICLNEGLHGFFASGRGIRQGDPMSPYIFTLMMEVFTGLLDRRTSRP</sequence>
<dbReference type="PANTHER" id="PTHR46890">
    <property type="entry name" value="NON-LTR RETROLELEMENT REVERSE TRANSCRIPTASE-LIKE PROTEIN-RELATED"/>
    <property type="match status" value="1"/>
</dbReference>
<evidence type="ECO:0000256" key="1">
    <source>
        <dbReference type="SAM" id="MobiDB-lite"/>
    </source>
</evidence>
<dbReference type="InterPro" id="IPR052343">
    <property type="entry name" value="Retrotransposon-Effector_Assoc"/>
</dbReference>
<evidence type="ECO:0000313" key="4">
    <source>
        <dbReference type="Proteomes" id="UP001634007"/>
    </source>
</evidence>
<reference evidence="3 4" key="1">
    <citation type="submission" date="2024-11" db="EMBL/GenBank/DDBJ databases">
        <title>Chromosome-level genome assembly of Eucalyptus globulus Labill. provides insights into its genome evolution.</title>
        <authorList>
            <person name="Li X."/>
        </authorList>
    </citation>
    <scope>NUCLEOTIDE SEQUENCE [LARGE SCALE GENOMIC DNA]</scope>
    <source>
        <strain evidence="3">CL2024</strain>
        <tissue evidence="3">Fresh tender leaves</tissue>
    </source>
</reference>
<name>A0ABD3IRE6_EUCGL</name>
<dbReference type="InterPro" id="IPR043502">
    <property type="entry name" value="DNA/RNA_pol_sf"/>
</dbReference>
<feature type="region of interest" description="Disordered" evidence="1">
    <location>
        <begin position="259"/>
        <end position="291"/>
    </location>
</feature>
<comment type="caution">
    <text evidence="3">The sequence shown here is derived from an EMBL/GenBank/DDBJ whole genome shotgun (WGS) entry which is preliminary data.</text>
</comment>
<dbReference type="InterPro" id="IPR025558">
    <property type="entry name" value="DUF4283"/>
</dbReference>
<dbReference type="InterPro" id="IPR036691">
    <property type="entry name" value="Endo/exonu/phosph_ase_sf"/>
</dbReference>
<dbReference type="AlphaFoldDB" id="A0ABD3IRE6"/>
<proteinExistence type="predicted"/>
<dbReference type="SUPFAM" id="SSF56219">
    <property type="entry name" value="DNase I-like"/>
    <property type="match status" value="1"/>
</dbReference>
<dbReference type="InterPro" id="IPR000477">
    <property type="entry name" value="RT_dom"/>
</dbReference>
<feature type="non-terminal residue" evidence="3">
    <location>
        <position position="1"/>
    </location>
</feature>
<dbReference type="Gene3D" id="3.60.10.10">
    <property type="entry name" value="Endonuclease/exonuclease/phosphatase"/>
    <property type="match status" value="1"/>
</dbReference>
<keyword evidence="4" id="KW-1185">Reference proteome</keyword>
<dbReference type="SUPFAM" id="SSF56672">
    <property type="entry name" value="DNA/RNA polymerases"/>
    <property type="match status" value="1"/>
</dbReference>